<comment type="caution">
    <text evidence="1">The sequence shown here is derived from an EMBL/GenBank/DDBJ whole genome shotgun (WGS) entry which is preliminary data.</text>
</comment>
<dbReference type="VEuPathDB" id="FungiDB:SMAC_01535"/>
<sequence>MPNNTCTHFNSKGVNASELVGPAGFRCGTHRGFPRPVKDERQGIIDVSIKMVEGTGNCRAHEVLRPYSPLQHLLEAMKALVTTANGANYVSRSSLVPVFGSII</sequence>
<protein>
    <submittedName>
        <fullName evidence="1">Uncharacterized protein</fullName>
    </submittedName>
</protein>
<evidence type="ECO:0000313" key="1">
    <source>
        <dbReference type="EMBL" id="KAA8635358.1"/>
    </source>
</evidence>
<accession>A0A8S9A0V6</accession>
<dbReference type="Proteomes" id="UP000433876">
    <property type="component" value="Unassembled WGS sequence"/>
</dbReference>
<reference evidence="1 2" key="1">
    <citation type="submission" date="2017-07" db="EMBL/GenBank/DDBJ databases">
        <title>Genome sequence of the Sordaria macrospora wild type strain R19027.</title>
        <authorList>
            <person name="Nowrousian M."/>
            <person name="Teichert I."/>
            <person name="Kueck U."/>
        </authorList>
    </citation>
    <scope>NUCLEOTIDE SEQUENCE [LARGE SCALE GENOMIC DNA]</scope>
    <source>
        <strain evidence="1 2">R19027</strain>
        <tissue evidence="1">Mycelium</tissue>
    </source>
</reference>
<dbReference type="EMBL" id="NMPR01000013">
    <property type="protein sequence ID" value="KAA8635358.1"/>
    <property type="molecule type" value="Genomic_DNA"/>
</dbReference>
<proteinExistence type="predicted"/>
<name>A0A8S9A0V6_SORMA</name>
<evidence type="ECO:0000313" key="2">
    <source>
        <dbReference type="Proteomes" id="UP000433876"/>
    </source>
</evidence>
<organism evidence="1 2">
    <name type="scientific">Sordaria macrospora</name>
    <dbReference type="NCBI Taxonomy" id="5147"/>
    <lineage>
        <taxon>Eukaryota</taxon>
        <taxon>Fungi</taxon>
        <taxon>Dikarya</taxon>
        <taxon>Ascomycota</taxon>
        <taxon>Pezizomycotina</taxon>
        <taxon>Sordariomycetes</taxon>
        <taxon>Sordariomycetidae</taxon>
        <taxon>Sordariales</taxon>
        <taxon>Sordariaceae</taxon>
        <taxon>Sordaria</taxon>
    </lineage>
</organism>
<gene>
    <name evidence="1" type="ORF">SMACR_01535</name>
</gene>
<dbReference type="AlphaFoldDB" id="A0A8S9A0V6"/>